<gene>
    <name evidence="3" type="ORF">JTE90_005273</name>
</gene>
<keyword evidence="4" id="KW-1185">Reference proteome</keyword>
<name>A0AAV6U2G0_9ARAC</name>
<sequence>MSIPKRPILLLTILFVHLSGLAESGMSGMMGGGGGGGGSSAGVMQLLAVGLIAKLLQDMKGAAKMQGGGHTTKIIPMPVYLGGGGMMGNDWMMGNMGMMGGMGGGMMD</sequence>
<proteinExistence type="predicted"/>
<dbReference type="Proteomes" id="UP000827092">
    <property type="component" value="Unassembled WGS sequence"/>
</dbReference>
<evidence type="ECO:0000256" key="1">
    <source>
        <dbReference type="SAM" id="Phobius"/>
    </source>
</evidence>
<keyword evidence="1" id="KW-1133">Transmembrane helix</keyword>
<evidence type="ECO:0000313" key="3">
    <source>
        <dbReference type="EMBL" id="KAG8178380.1"/>
    </source>
</evidence>
<protein>
    <recommendedName>
        <fullName evidence="5">Glycine-rich protein</fullName>
    </recommendedName>
</protein>
<reference evidence="3 4" key="1">
    <citation type="journal article" date="2022" name="Nat. Ecol. Evol.">
        <title>A masculinizing supergene underlies an exaggerated male reproductive morph in a spider.</title>
        <authorList>
            <person name="Hendrickx F."/>
            <person name="De Corte Z."/>
            <person name="Sonet G."/>
            <person name="Van Belleghem S.M."/>
            <person name="Kostlbacher S."/>
            <person name="Vangestel C."/>
        </authorList>
    </citation>
    <scope>NUCLEOTIDE SEQUENCE [LARGE SCALE GENOMIC DNA]</scope>
    <source>
        <strain evidence="3">W744_W776</strain>
    </source>
</reference>
<keyword evidence="1" id="KW-0472">Membrane</keyword>
<feature type="chain" id="PRO_5043708965" description="Glycine-rich protein" evidence="2">
    <location>
        <begin position="23"/>
        <end position="108"/>
    </location>
</feature>
<keyword evidence="2" id="KW-0732">Signal</keyword>
<feature type="signal peptide" evidence="2">
    <location>
        <begin position="1"/>
        <end position="22"/>
    </location>
</feature>
<dbReference type="EMBL" id="JAFNEN010000700">
    <property type="protein sequence ID" value="KAG8178380.1"/>
    <property type="molecule type" value="Genomic_DNA"/>
</dbReference>
<evidence type="ECO:0008006" key="5">
    <source>
        <dbReference type="Google" id="ProtNLM"/>
    </source>
</evidence>
<feature type="transmembrane region" description="Helical" evidence="1">
    <location>
        <begin position="38"/>
        <end position="56"/>
    </location>
</feature>
<evidence type="ECO:0000313" key="4">
    <source>
        <dbReference type="Proteomes" id="UP000827092"/>
    </source>
</evidence>
<organism evidence="3 4">
    <name type="scientific">Oedothorax gibbosus</name>
    <dbReference type="NCBI Taxonomy" id="931172"/>
    <lineage>
        <taxon>Eukaryota</taxon>
        <taxon>Metazoa</taxon>
        <taxon>Ecdysozoa</taxon>
        <taxon>Arthropoda</taxon>
        <taxon>Chelicerata</taxon>
        <taxon>Arachnida</taxon>
        <taxon>Araneae</taxon>
        <taxon>Araneomorphae</taxon>
        <taxon>Entelegynae</taxon>
        <taxon>Araneoidea</taxon>
        <taxon>Linyphiidae</taxon>
        <taxon>Erigoninae</taxon>
        <taxon>Oedothorax</taxon>
    </lineage>
</organism>
<dbReference type="AlphaFoldDB" id="A0AAV6U2G0"/>
<evidence type="ECO:0000256" key="2">
    <source>
        <dbReference type="SAM" id="SignalP"/>
    </source>
</evidence>
<accession>A0AAV6U2G0</accession>
<comment type="caution">
    <text evidence="3">The sequence shown here is derived from an EMBL/GenBank/DDBJ whole genome shotgun (WGS) entry which is preliminary data.</text>
</comment>
<keyword evidence="1" id="KW-0812">Transmembrane</keyword>